<dbReference type="InterPro" id="IPR011335">
    <property type="entry name" value="Restrct_endonuc-II-like"/>
</dbReference>
<dbReference type="CDD" id="cd17932">
    <property type="entry name" value="DEXQc_UvrD"/>
    <property type="match status" value="1"/>
</dbReference>
<keyword evidence="6 15" id="KW-0347">Helicase</keyword>
<dbReference type="STRING" id="767519.SAMN05216559_1721"/>
<keyword evidence="2" id="KW-0540">Nuclease</keyword>
<keyword evidence="8 15" id="KW-0067">ATP-binding</keyword>
<dbReference type="Gene3D" id="1.10.486.10">
    <property type="entry name" value="PCRA, domain 4"/>
    <property type="match status" value="1"/>
</dbReference>
<dbReference type="GO" id="GO:0003677">
    <property type="term" value="F:DNA binding"/>
    <property type="evidence" value="ECO:0007669"/>
    <property type="project" value="UniProtKB-KW"/>
</dbReference>
<dbReference type="GO" id="GO:0005524">
    <property type="term" value="F:ATP binding"/>
    <property type="evidence" value="ECO:0007669"/>
    <property type="project" value="UniProtKB-UniRule"/>
</dbReference>
<accession>A0A1I6L063</accession>
<evidence type="ECO:0000256" key="4">
    <source>
        <dbReference type="ARBA" id="ARBA00022763"/>
    </source>
</evidence>
<evidence type="ECO:0000256" key="6">
    <source>
        <dbReference type="ARBA" id="ARBA00022806"/>
    </source>
</evidence>
<dbReference type="PANTHER" id="PTHR11070">
    <property type="entry name" value="UVRD / RECB / PCRA DNA HELICASE FAMILY MEMBER"/>
    <property type="match status" value="1"/>
</dbReference>
<evidence type="ECO:0000256" key="8">
    <source>
        <dbReference type="ARBA" id="ARBA00022840"/>
    </source>
</evidence>
<feature type="domain" description="UvrD-like helicase ATP-binding" evidence="17">
    <location>
        <begin position="29"/>
        <end position="419"/>
    </location>
</feature>
<dbReference type="AlphaFoldDB" id="A0A1I6L063"/>
<evidence type="ECO:0000256" key="13">
    <source>
        <dbReference type="ARBA" id="ARBA00034808"/>
    </source>
</evidence>
<dbReference type="InterPro" id="IPR000212">
    <property type="entry name" value="DNA_helicase_UvrD/REP"/>
</dbReference>
<name>A0A1I6L063_9EURY</name>
<dbReference type="GO" id="GO:0043138">
    <property type="term" value="F:3'-5' DNA helicase activity"/>
    <property type="evidence" value="ECO:0007669"/>
    <property type="project" value="UniProtKB-EC"/>
</dbReference>
<evidence type="ECO:0000256" key="5">
    <source>
        <dbReference type="ARBA" id="ARBA00022801"/>
    </source>
</evidence>
<keyword evidence="10" id="KW-0234">DNA repair</keyword>
<evidence type="ECO:0000259" key="18">
    <source>
        <dbReference type="PROSITE" id="PS51217"/>
    </source>
</evidence>
<dbReference type="Gene3D" id="3.90.320.10">
    <property type="match status" value="1"/>
</dbReference>
<comment type="similarity">
    <text evidence="1">Belongs to the helicase family. UvrD subfamily.</text>
</comment>
<proteinExistence type="inferred from homology"/>
<evidence type="ECO:0000256" key="3">
    <source>
        <dbReference type="ARBA" id="ARBA00022741"/>
    </source>
</evidence>
<comment type="catalytic activity">
    <reaction evidence="12">
        <text>Couples ATP hydrolysis with the unwinding of duplex DNA by translocating in the 3'-5' direction.</text>
        <dbReference type="EC" id="5.6.2.4"/>
    </reaction>
</comment>
<evidence type="ECO:0000256" key="2">
    <source>
        <dbReference type="ARBA" id="ARBA00022722"/>
    </source>
</evidence>
<dbReference type="PROSITE" id="PS51198">
    <property type="entry name" value="UVRD_HELICASE_ATP_BIND"/>
    <property type="match status" value="1"/>
</dbReference>
<dbReference type="PANTHER" id="PTHR11070:SF2">
    <property type="entry name" value="ATP-DEPENDENT DNA HELICASE SRS2"/>
    <property type="match status" value="1"/>
</dbReference>
<feature type="region of interest" description="Disordered" evidence="16">
    <location>
        <begin position="1"/>
        <end position="36"/>
    </location>
</feature>
<feature type="compositionally biased region" description="Acidic residues" evidence="16">
    <location>
        <begin position="1"/>
        <end position="11"/>
    </location>
</feature>
<evidence type="ECO:0000313" key="19">
    <source>
        <dbReference type="EMBL" id="SFR96845.1"/>
    </source>
</evidence>
<gene>
    <name evidence="19" type="ORF">SAMN05216559_1721</name>
</gene>
<evidence type="ECO:0000256" key="15">
    <source>
        <dbReference type="PROSITE-ProRule" id="PRU00560"/>
    </source>
</evidence>
<evidence type="ECO:0000256" key="14">
    <source>
        <dbReference type="ARBA" id="ARBA00048988"/>
    </source>
</evidence>
<evidence type="ECO:0000259" key="17">
    <source>
        <dbReference type="PROSITE" id="PS51198"/>
    </source>
</evidence>
<protein>
    <recommendedName>
        <fullName evidence="13">DNA 3'-5' helicase</fullName>
        <ecNumber evidence="13">5.6.2.4</ecNumber>
    </recommendedName>
</protein>
<dbReference type="Gene3D" id="3.40.50.300">
    <property type="entry name" value="P-loop containing nucleotide triphosphate hydrolases"/>
    <property type="match status" value="4"/>
</dbReference>
<organism evidence="19 20">
    <name type="scientific">Halomicrobium zhouii</name>
    <dbReference type="NCBI Taxonomy" id="767519"/>
    <lineage>
        <taxon>Archaea</taxon>
        <taxon>Methanobacteriati</taxon>
        <taxon>Methanobacteriota</taxon>
        <taxon>Stenosarchaea group</taxon>
        <taxon>Halobacteria</taxon>
        <taxon>Halobacteriales</taxon>
        <taxon>Haloarculaceae</taxon>
        <taxon>Halomicrobium</taxon>
    </lineage>
</organism>
<keyword evidence="9" id="KW-0238">DNA-binding</keyword>
<dbReference type="SUPFAM" id="SSF52980">
    <property type="entry name" value="Restriction endonuclease-like"/>
    <property type="match status" value="1"/>
</dbReference>
<dbReference type="GO" id="GO:0000725">
    <property type="term" value="P:recombinational repair"/>
    <property type="evidence" value="ECO:0007669"/>
    <property type="project" value="TreeGrafter"/>
</dbReference>
<feature type="binding site" evidence="15">
    <location>
        <begin position="50"/>
        <end position="57"/>
    </location>
    <ligand>
        <name>ATP</name>
        <dbReference type="ChEBI" id="CHEBI:30616"/>
    </ligand>
</feature>
<keyword evidence="5 15" id="KW-0378">Hydrolase</keyword>
<dbReference type="InterPro" id="IPR014017">
    <property type="entry name" value="DNA_helicase_UvrD-like_C"/>
</dbReference>
<evidence type="ECO:0000256" key="11">
    <source>
        <dbReference type="ARBA" id="ARBA00023235"/>
    </source>
</evidence>
<dbReference type="Gene3D" id="1.10.10.160">
    <property type="match status" value="1"/>
</dbReference>
<dbReference type="Pfam" id="PF12705">
    <property type="entry name" value="PDDEXK_1"/>
    <property type="match status" value="1"/>
</dbReference>
<dbReference type="EMBL" id="FOZK01000002">
    <property type="protein sequence ID" value="SFR96845.1"/>
    <property type="molecule type" value="Genomic_DNA"/>
</dbReference>
<keyword evidence="20" id="KW-1185">Reference proteome</keyword>
<dbReference type="RefSeq" id="WP_089815909.1">
    <property type="nucleotide sequence ID" value="NZ_FOZK01000002.1"/>
</dbReference>
<dbReference type="Pfam" id="PF13361">
    <property type="entry name" value="UvrD_C"/>
    <property type="match status" value="2"/>
</dbReference>
<evidence type="ECO:0000256" key="7">
    <source>
        <dbReference type="ARBA" id="ARBA00022839"/>
    </source>
</evidence>
<evidence type="ECO:0000313" key="20">
    <source>
        <dbReference type="Proteomes" id="UP000199062"/>
    </source>
</evidence>
<dbReference type="Pfam" id="PF00580">
    <property type="entry name" value="UvrD-helicase"/>
    <property type="match status" value="1"/>
</dbReference>
<dbReference type="EC" id="5.6.2.4" evidence="13"/>
<keyword evidence="11" id="KW-0413">Isomerase</keyword>
<evidence type="ECO:0000256" key="10">
    <source>
        <dbReference type="ARBA" id="ARBA00023204"/>
    </source>
</evidence>
<evidence type="ECO:0000256" key="16">
    <source>
        <dbReference type="SAM" id="MobiDB-lite"/>
    </source>
</evidence>
<evidence type="ECO:0000256" key="1">
    <source>
        <dbReference type="ARBA" id="ARBA00009922"/>
    </source>
</evidence>
<dbReference type="InterPro" id="IPR011604">
    <property type="entry name" value="PDDEXK-like_dom_sf"/>
</dbReference>
<dbReference type="SUPFAM" id="SSF52540">
    <property type="entry name" value="P-loop containing nucleoside triphosphate hydrolases"/>
    <property type="match status" value="1"/>
</dbReference>
<keyword evidence="7 19" id="KW-0269">Exonuclease</keyword>
<sequence length="985" mass="110582">MSDPAVDEPAESDSAASESAKGDLAESAPTPNAKQRQLIENTAGIYVVDAGAGTGKTFAVTRRYAAIVDQPDVEPADVLLVTFTRSAATEMKERIVDHSTYSLRELADASIQTFHSHCLDLLEEHGYRAPTHLGIDDRITGATRVVEDELVEAELFREFLDGFQDDHPEYAEFFRALSDRSDLLDVVTEFASKGVFPTADGWYRDGESFVDGDFETFQDLFDEVNEPRNGGSKQSVLRSKLNGYGKRRTYLPDAPDKGVLRGDGTKQAPEETARRAFDEDREDLKAFVHDVYHEYLAFALSRSYLTFGFLQLFAFVLLCENESLRDRVSFEYVMVDEFQDTSEIQFKLALLLAGTDNLCAVGDWKQSIYSFQYADVENIRSFEDRIDRFASDLNDDQERVAFPVDDVETIELEENYRSTQSILDFSEETLVTPASNNEDVDEDVLDDVVSLSSNASFDNTTIEGIHHPDQHEAVLTKIQSIVGNDDYAVEDEDGDPRPPQFGDVAVLTRTRDFGRELLSVADDYDFPMAYDGGVELFRTDQAKLLLAWLRILESDADRGWAVVMEEAGYTLDEIDHVLENRNYPSNMVTFRERLDAMEAVGAVARRVFDRYGFTGEYADVILHTVQSLHDTSTLTRGDLVRIVERGIENGSTHDVVTSAGVDSVTVQTIHSAKGLEYPIVVLANMNAGKFPPNVGGSSVVQYEEPVGLRQRKIYADVEEHAHPHVYDNWTHDVLRHCLQDDNDEERRLLYVAVTRAENHVVFAGGEDPNTFYEELPFEGTRLDPAVEPVDRRETVQTQLPFSVVTPEGPTGHTPHTLMDDAVFEDADVELETTESMAFRGRDFGSRVHDFAEAYALGEDVSPTTDGHDDQRHVKAFIDGLSGDLHVEERAVLPLEIDGEQVTVSGIVDLVHETADRIEIIDYKTDQSRRAESEYRKQLSVYYHVVSECFPEKVVTARLFYTATNERRTIEPVSLAELEDVVRASS</sequence>
<keyword evidence="4" id="KW-0227">DNA damage</keyword>
<feature type="domain" description="UvrD-like helicase C-terminal" evidence="18">
    <location>
        <begin position="420"/>
        <end position="674"/>
    </location>
</feature>
<dbReference type="InterPro" id="IPR013986">
    <property type="entry name" value="DExx_box_DNA_helicase_dom_sf"/>
</dbReference>
<evidence type="ECO:0000256" key="12">
    <source>
        <dbReference type="ARBA" id="ARBA00034617"/>
    </source>
</evidence>
<dbReference type="OrthoDB" id="203178at2157"/>
<dbReference type="InterPro" id="IPR027417">
    <property type="entry name" value="P-loop_NTPase"/>
</dbReference>
<dbReference type="PROSITE" id="PS51217">
    <property type="entry name" value="UVRD_HELICASE_CTER"/>
    <property type="match status" value="1"/>
</dbReference>
<dbReference type="InterPro" id="IPR038726">
    <property type="entry name" value="PDDEXK_AddAB-type"/>
</dbReference>
<evidence type="ECO:0000256" key="9">
    <source>
        <dbReference type="ARBA" id="ARBA00023125"/>
    </source>
</evidence>
<dbReference type="Proteomes" id="UP000199062">
    <property type="component" value="Unassembled WGS sequence"/>
</dbReference>
<dbReference type="InterPro" id="IPR014016">
    <property type="entry name" value="UvrD-like_ATP-bd"/>
</dbReference>
<reference evidence="19 20" key="1">
    <citation type="submission" date="2016-10" db="EMBL/GenBank/DDBJ databases">
        <authorList>
            <person name="de Groot N.N."/>
        </authorList>
    </citation>
    <scope>NUCLEOTIDE SEQUENCE [LARGE SCALE GENOMIC DNA]</scope>
    <source>
        <strain evidence="19 20">CGMCC 1.10457</strain>
    </source>
</reference>
<dbReference type="GO" id="GO:0004527">
    <property type="term" value="F:exonuclease activity"/>
    <property type="evidence" value="ECO:0007669"/>
    <property type="project" value="UniProtKB-KW"/>
</dbReference>
<keyword evidence="3 15" id="KW-0547">Nucleotide-binding</keyword>
<comment type="catalytic activity">
    <reaction evidence="14">
        <text>ATP + H2O = ADP + phosphate + H(+)</text>
        <dbReference type="Rhea" id="RHEA:13065"/>
        <dbReference type="ChEBI" id="CHEBI:15377"/>
        <dbReference type="ChEBI" id="CHEBI:15378"/>
        <dbReference type="ChEBI" id="CHEBI:30616"/>
        <dbReference type="ChEBI" id="CHEBI:43474"/>
        <dbReference type="ChEBI" id="CHEBI:456216"/>
        <dbReference type="EC" id="5.6.2.4"/>
    </reaction>
</comment>